<feature type="transmembrane region" description="Helical" evidence="1">
    <location>
        <begin position="168"/>
        <end position="186"/>
    </location>
</feature>
<name>A0A6G7J653_9FLAO</name>
<dbReference type="RefSeq" id="WP_166249718.1">
    <property type="nucleotide sequence ID" value="NZ_CP049616.1"/>
</dbReference>
<gene>
    <name evidence="2" type="ORF">GVT53_17195</name>
</gene>
<dbReference type="AlphaFoldDB" id="A0A6G7J653"/>
<feature type="transmembrane region" description="Helical" evidence="1">
    <location>
        <begin position="290"/>
        <end position="314"/>
    </location>
</feature>
<evidence type="ECO:0000313" key="2">
    <source>
        <dbReference type="EMBL" id="QII46343.1"/>
    </source>
</evidence>
<keyword evidence="1" id="KW-0812">Transmembrane</keyword>
<feature type="transmembrane region" description="Helical" evidence="1">
    <location>
        <begin position="122"/>
        <end position="145"/>
    </location>
</feature>
<dbReference type="Proteomes" id="UP000502928">
    <property type="component" value="Chromosome"/>
</dbReference>
<dbReference type="KEGG" id="mut:GVT53_17195"/>
<evidence type="ECO:0008006" key="4">
    <source>
        <dbReference type="Google" id="ProtNLM"/>
    </source>
</evidence>
<feature type="transmembrane region" description="Helical" evidence="1">
    <location>
        <begin position="6"/>
        <end position="23"/>
    </location>
</feature>
<organism evidence="2 3">
    <name type="scientific">Flagellimonas oceani</name>
    <dbReference type="NCBI Taxonomy" id="2698672"/>
    <lineage>
        <taxon>Bacteria</taxon>
        <taxon>Pseudomonadati</taxon>
        <taxon>Bacteroidota</taxon>
        <taxon>Flavobacteriia</taxon>
        <taxon>Flavobacteriales</taxon>
        <taxon>Flavobacteriaceae</taxon>
        <taxon>Flagellimonas</taxon>
    </lineage>
</organism>
<sequence>MNYTILTLILVIVVLLFWLNNLMKNCFSRSFCILRNRKNKSIETKEASIISVKTIKKGEKPLLELLLLLENFSGSHIHRKIRVWDSKPSLKRFEQDKTIPVGLNIARKPKDPIFLSQEVCRFSFVFVLICILKIVVYVVGSYILMGEALQKIFSSPEKYEMVFKSSQTWQIGLILIGVSILLYLLLQKIGVLVNGKTSMQNWNLLYYGVAATAIITDHRDTGAFIKNDKAIQFSYVFKNSRGERVEGLDKKFLDDADVASLLESDQLEIMYLPSNPKISRIKENLESQDFILFLNRLFMIVVFIFSAVFVFSFYKTVFGG</sequence>
<keyword evidence="1" id="KW-1133">Transmembrane helix</keyword>
<accession>A0A6G7J653</accession>
<evidence type="ECO:0000256" key="1">
    <source>
        <dbReference type="SAM" id="Phobius"/>
    </source>
</evidence>
<keyword evidence="1" id="KW-0472">Membrane</keyword>
<dbReference type="EMBL" id="CP049616">
    <property type="protein sequence ID" value="QII46343.1"/>
    <property type="molecule type" value="Genomic_DNA"/>
</dbReference>
<reference evidence="2 3" key="1">
    <citation type="submission" date="2020-02" db="EMBL/GenBank/DDBJ databases">
        <title>Complete genome of Muricauda sp. 501str8.</title>
        <authorList>
            <person name="Dong B."/>
            <person name="Zhu S."/>
            <person name="Yang J."/>
            <person name="Chen J."/>
        </authorList>
    </citation>
    <scope>NUCLEOTIDE SEQUENCE [LARGE SCALE GENOMIC DNA]</scope>
    <source>
        <strain evidence="2 3">501str8</strain>
    </source>
</reference>
<keyword evidence="3" id="KW-1185">Reference proteome</keyword>
<protein>
    <recommendedName>
        <fullName evidence="4">DUF3592 domain-containing protein</fullName>
    </recommendedName>
</protein>
<proteinExistence type="predicted"/>
<evidence type="ECO:0000313" key="3">
    <source>
        <dbReference type="Proteomes" id="UP000502928"/>
    </source>
</evidence>